<dbReference type="InterPro" id="IPR001810">
    <property type="entry name" value="F-box_dom"/>
</dbReference>
<evidence type="ECO:0000313" key="2">
    <source>
        <dbReference type="EMBL" id="CAF0994602.1"/>
    </source>
</evidence>
<reference evidence="2" key="1">
    <citation type="submission" date="2021-02" db="EMBL/GenBank/DDBJ databases">
        <authorList>
            <person name="Nowell W R."/>
        </authorList>
    </citation>
    <scope>NUCLEOTIDE SEQUENCE</scope>
</reference>
<gene>
    <name evidence="2" type="ORF">PYM288_LOCUS14298</name>
</gene>
<proteinExistence type="predicted"/>
<sequence length="780" mass="90473">MNDSTVGILDLPDEILLTILKNLNNYDVLYSLMGINKKLDNVACDIKFTRNVDLMMLPSSRANDWKTSVILDRVFMRILPRIHENVECLTIQGCFLQRVLLAGNYRNLRKLTLINLEFKMVSDVFNENSSFIHTFKHQISDLVVTISDPITNKPIENLLIPIDFKIFALLTNLKYLDWDIDDTYSLQESLLDVLSSNACFSSNIVHLQIRMHNFDDCLCLLDGRLSQLHTFIITLDYIYDTMNIMDRRSLNISHDSLMIINNLNTLLKLNCFSLYVRFSTYEFDSLVVPLLRRMSNLEKLTLSLHVSKRNSFIDGTYLHNYVLNQMSHLHTFIFDIVTDFVRINQEFKPSSDDIRCTFIERGHDVDCYIDYYHYNIGRCHVYSLPFNMKHIRYITHSFPGGMFMNVRILLMCDIDNNSFEHDFFARISRSFPLLSNLTIANTTPQNKNRSQQLVKPEQTSSIIEYSHLDELIFSPVSTHIDYVEEFLCNLNTRLPCLSKFHVKYEHLVTVTENFTRNTTRMNCAKLKYVNFYRELGICYICEGGFTLNYTVTSDTVPSFSKCQLVNGGICWITVIWNQNNHTSSFLVDSINTLSVNYTSEHIIMASADMTVVHQHEFLQVNHSFGYVCLSNKCNNEMSLKQILHSLVIEDKFAHELTPLLEIISPFDTHSAACYDFNNYTVGCASTDLDTCQRCQISVDREPPPSQQICATCPYYSEDPNSISRQIMFLLDSRTQSQNIAKINCQLKACNSIDNINRVYKTSKITFDFGEFFKNFWYNNL</sequence>
<evidence type="ECO:0000259" key="1">
    <source>
        <dbReference type="PROSITE" id="PS50181"/>
    </source>
</evidence>
<organism evidence="2 3">
    <name type="scientific">Rotaria sordida</name>
    <dbReference type="NCBI Taxonomy" id="392033"/>
    <lineage>
        <taxon>Eukaryota</taxon>
        <taxon>Metazoa</taxon>
        <taxon>Spiralia</taxon>
        <taxon>Gnathifera</taxon>
        <taxon>Rotifera</taxon>
        <taxon>Eurotatoria</taxon>
        <taxon>Bdelloidea</taxon>
        <taxon>Philodinida</taxon>
        <taxon>Philodinidae</taxon>
        <taxon>Rotaria</taxon>
    </lineage>
</organism>
<protein>
    <recommendedName>
        <fullName evidence="1">F-box domain-containing protein</fullName>
    </recommendedName>
</protein>
<dbReference type="EMBL" id="CAJNOH010000310">
    <property type="protein sequence ID" value="CAF0994602.1"/>
    <property type="molecule type" value="Genomic_DNA"/>
</dbReference>
<name>A0A814GB57_9BILA</name>
<dbReference type="AlphaFoldDB" id="A0A814GB57"/>
<feature type="domain" description="F-box" evidence="1">
    <location>
        <begin position="5"/>
        <end position="52"/>
    </location>
</feature>
<dbReference type="Proteomes" id="UP000663854">
    <property type="component" value="Unassembled WGS sequence"/>
</dbReference>
<dbReference type="PROSITE" id="PS50181">
    <property type="entry name" value="FBOX"/>
    <property type="match status" value="1"/>
</dbReference>
<comment type="caution">
    <text evidence="2">The sequence shown here is derived from an EMBL/GenBank/DDBJ whole genome shotgun (WGS) entry which is preliminary data.</text>
</comment>
<evidence type="ECO:0000313" key="3">
    <source>
        <dbReference type="Proteomes" id="UP000663854"/>
    </source>
</evidence>
<accession>A0A814GB57</accession>